<dbReference type="Proteomes" id="UP000268192">
    <property type="component" value="Chromosome"/>
</dbReference>
<dbReference type="GO" id="GO:0006352">
    <property type="term" value="P:DNA-templated transcription initiation"/>
    <property type="evidence" value="ECO:0007669"/>
    <property type="project" value="InterPro"/>
</dbReference>
<keyword evidence="4" id="KW-0804">Transcription</keyword>
<dbReference type="InterPro" id="IPR014284">
    <property type="entry name" value="RNA_pol_sigma-70_dom"/>
</dbReference>
<dbReference type="NCBIfam" id="TIGR02937">
    <property type="entry name" value="sigma70-ECF"/>
    <property type="match status" value="1"/>
</dbReference>
<dbReference type="InterPro" id="IPR013249">
    <property type="entry name" value="RNA_pol_sigma70_r4_t2"/>
</dbReference>
<dbReference type="Gene3D" id="1.10.10.10">
    <property type="entry name" value="Winged helix-like DNA-binding domain superfamily/Winged helix DNA-binding domain"/>
    <property type="match status" value="1"/>
</dbReference>
<feature type="domain" description="RNA polymerase sigma-70 region 2" evidence="5">
    <location>
        <begin position="43"/>
        <end position="111"/>
    </location>
</feature>
<accession>A0A3Q8XS01</accession>
<dbReference type="CDD" id="cd06171">
    <property type="entry name" value="Sigma70_r4"/>
    <property type="match status" value="1"/>
</dbReference>
<evidence type="ECO:0000256" key="2">
    <source>
        <dbReference type="ARBA" id="ARBA00023015"/>
    </source>
</evidence>
<protein>
    <submittedName>
        <fullName evidence="7">Sigma-70 family RNA polymerase sigma factor</fullName>
    </submittedName>
</protein>
<evidence type="ECO:0000256" key="4">
    <source>
        <dbReference type="ARBA" id="ARBA00023163"/>
    </source>
</evidence>
<evidence type="ECO:0000313" key="8">
    <source>
        <dbReference type="Proteomes" id="UP000268192"/>
    </source>
</evidence>
<name>A0A3Q8XS01_9HYPH</name>
<evidence type="ECO:0000259" key="5">
    <source>
        <dbReference type="Pfam" id="PF04542"/>
    </source>
</evidence>
<dbReference type="GO" id="GO:0016987">
    <property type="term" value="F:sigma factor activity"/>
    <property type="evidence" value="ECO:0007669"/>
    <property type="project" value="UniProtKB-KW"/>
</dbReference>
<dbReference type="InterPro" id="IPR013324">
    <property type="entry name" value="RNA_pol_sigma_r3/r4-like"/>
</dbReference>
<keyword evidence="3" id="KW-0731">Sigma factor</keyword>
<dbReference type="SUPFAM" id="SSF88659">
    <property type="entry name" value="Sigma3 and sigma4 domains of RNA polymerase sigma factors"/>
    <property type="match status" value="1"/>
</dbReference>
<dbReference type="GO" id="GO:0003677">
    <property type="term" value="F:DNA binding"/>
    <property type="evidence" value="ECO:0007669"/>
    <property type="project" value="InterPro"/>
</dbReference>
<dbReference type="InterPro" id="IPR013325">
    <property type="entry name" value="RNA_pol_sigma_r2"/>
</dbReference>
<sequence>MVAPDSASGVGLGRDRAGSIVTLNHADALAGCARGDRQALKSLFDTEAGRLVAIAQRIVRRRDLAEEIVQEAFIQIWRKAHQYSPDRGSARGWIYAVVRNRALNVLRDGGREELAEETDLDALRETATVHAADDVLSRLDQESRLRQCLEALDEQKRRSILMAYISGYTHGEIAGRLGVPLGTAKAWVRRGLTTLRGCME</sequence>
<keyword evidence="8" id="KW-1185">Reference proteome</keyword>
<dbReference type="EMBL" id="CP032509">
    <property type="protein sequence ID" value="AZN73865.1"/>
    <property type="molecule type" value="Genomic_DNA"/>
</dbReference>
<feature type="domain" description="RNA polymerase sigma factor 70 region 4 type 2" evidence="6">
    <location>
        <begin position="144"/>
        <end position="195"/>
    </location>
</feature>
<dbReference type="SUPFAM" id="SSF88946">
    <property type="entry name" value="Sigma2 domain of RNA polymerase sigma factors"/>
    <property type="match status" value="1"/>
</dbReference>
<reference evidence="7 8" key="1">
    <citation type="submission" date="2018-09" db="EMBL/GenBank/DDBJ databases">
        <title>Marinorhizobium profundi gen. nov., sp. nov., isolated from a deep-sea sediment sample from the New Britain Trench and proposal of Marinorhizobiaceae fam. nov. in the order Rhizobiales of the class Alphaproteobacteria.</title>
        <authorList>
            <person name="Cao J."/>
        </authorList>
    </citation>
    <scope>NUCLEOTIDE SEQUENCE [LARGE SCALE GENOMIC DNA]</scope>
    <source>
        <strain evidence="7 8">WS11</strain>
    </source>
</reference>
<comment type="similarity">
    <text evidence="1">Belongs to the sigma-70 factor family. ECF subfamily.</text>
</comment>
<dbReference type="InterPro" id="IPR036388">
    <property type="entry name" value="WH-like_DNA-bd_sf"/>
</dbReference>
<gene>
    <name evidence="7" type="ORF">D5400_15510</name>
</gene>
<organism evidence="7 8">
    <name type="scientific">Georhizobium profundi</name>
    <dbReference type="NCBI Taxonomy" id="2341112"/>
    <lineage>
        <taxon>Bacteria</taxon>
        <taxon>Pseudomonadati</taxon>
        <taxon>Pseudomonadota</taxon>
        <taxon>Alphaproteobacteria</taxon>
        <taxon>Hyphomicrobiales</taxon>
        <taxon>Rhizobiaceae</taxon>
        <taxon>Georhizobium</taxon>
    </lineage>
</organism>
<dbReference type="InterPro" id="IPR007627">
    <property type="entry name" value="RNA_pol_sigma70_r2"/>
</dbReference>
<evidence type="ECO:0000313" key="7">
    <source>
        <dbReference type="EMBL" id="AZN73865.1"/>
    </source>
</evidence>
<dbReference type="OrthoDB" id="9784272at2"/>
<evidence type="ECO:0000259" key="6">
    <source>
        <dbReference type="Pfam" id="PF08281"/>
    </source>
</evidence>
<proteinExistence type="inferred from homology"/>
<dbReference type="Pfam" id="PF04542">
    <property type="entry name" value="Sigma70_r2"/>
    <property type="match status" value="1"/>
</dbReference>
<evidence type="ECO:0000256" key="3">
    <source>
        <dbReference type="ARBA" id="ARBA00023082"/>
    </source>
</evidence>
<dbReference type="PANTHER" id="PTHR43133:SF62">
    <property type="entry name" value="RNA POLYMERASE SIGMA FACTOR SIGZ"/>
    <property type="match status" value="1"/>
</dbReference>
<dbReference type="KEGG" id="abaw:D5400_15510"/>
<dbReference type="InterPro" id="IPR039425">
    <property type="entry name" value="RNA_pol_sigma-70-like"/>
</dbReference>
<dbReference type="PANTHER" id="PTHR43133">
    <property type="entry name" value="RNA POLYMERASE ECF-TYPE SIGMA FACTO"/>
    <property type="match status" value="1"/>
</dbReference>
<dbReference type="Pfam" id="PF08281">
    <property type="entry name" value="Sigma70_r4_2"/>
    <property type="match status" value="1"/>
</dbReference>
<keyword evidence="2" id="KW-0805">Transcription regulation</keyword>
<dbReference type="Gene3D" id="1.10.1740.10">
    <property type="match status" value="1"/>
</dbReference>
<dbReference type="AlphaFoldDB" id="A0A3Q8XS01"/>
<evidence type="ECO:0000256" key="1">
    <source>
        <dbReference type="ARBA" id="ARBA00010641"/>
    </source>
</evidence>